<protein>
    <submittedName>
        <fullName evidence="1">Uncharacterized protein</fullName>
    </submittedName>
</protein>
<proteinExistence type="predicted"/>
<evidence type="ECO:0000313" key="1">
    <source>
        <dbReference type="EMBL" id="RLN27622.1"/>
    </source>
</evidence>
<gene>
    <name evidence="1" type="ORF">C2845_PM05G13170</name>
</gene>
<evidence type="ECO:0000313" key="2">
    <source>
        <dbReference type="Proteomes" id="UP000275267"/>
    </source>
</evidence>
<reference evidence="2" key="1">
    <citation type="journal article" date="2019" name="Nat. Commun.">
        <title>The genome of broomcorn millet.</title>
        <authorList>
            <person name="Zou C."/>
            <person name="Miki D."/>
            <person name="Li D."/>
            <person name="Tang Q."/>
            <person name="Xiao L."/>
            <person name="Rajput S."/>
            <person name="Deng P."/>
            <person name="Jia W."/>
            <person name="Huang R."/>
            <person name="Zhang M."/>
            <person name="Sun Y."/>
            <person name="Hu J."/>
            <person name="Fu X."/>
            <person name="Schnable P.S."/>
            <person name="Li F."/>
            <person name="Zhang H."/>
            <person name="Feng B."/>
            <person name="Zhu X."/>
            <person name="Liu R."/>
            <person name="Schnable J.C."/>
            <person name="Zhu J.-K."/>
            <person name="Zhang H."/>
        </authorList>
    </citation>
    <scope>NUCLEOTIDE SEQUENCE [LARGE SCALE GENOMIC DNA]</scope>
</reference>
<keyword evidence="2" id="KW-1185">Reference proteome</keyword>
<dbReference type="Proteomes" id="UP000275267">
    <property type="component" value="Unassembled WGS sequence"/>
</dbReference>
<dbReference type="EMBL" id="PQIB02000003">
    <property type="protein sequence ID" value="RLN27622.1"/>
    <property type="molecule type" value="Genomic_DNA"/>
</dbReference>
<name>A0A3L6ST46_PANMI</name>
<organism evidence="1 2">
    <name type="scientific">Panicum miliaceum</name>
    <name type="common">Proso millet</name>
    <name type="synonym">Broomcorn millet</name>
    <dbReference type="NCBI Taxonomy" id="4540"/>
    <lineage>
        <taxon>Eukaryota</taxon>
        <taxon>Viridiplantae</taxon>
        <taxon>Streptophyta</taxon>
        <taxon>Embryophyta</taxon>
        <taxon>Tracheophyta</taxon>
        <taxon>Spermatophyta</taxon>
        <taxon>Magnoliopsida</taxon>
        <taxon>Liliopsida</taxon>
        <taxon>Poales</taxon>
        <taxon>Poaceae</taxon>
        <taxon>PACMAD clade</taxon>
        <taxon>Panicoideae</taxon>
        <taxon>Panicodae</taxon>
        <taxon>Paniceae</taxon>
        <taxon>Panicinae</taxon>
        <taxon>Panicum</taxon>
        <taxon>Panicum sect. Panicum</taxon>
    </lineage>
</organism>
<dbReference type="AlphaFoldDB" id="A0A3L6ST46"/>
<comment type="caution">
    <text evidence="1">The sequence shown here is derived from an EMBL/GenBank/DDBJ whole genome shotgun (WGS) entry which is preliminary data.</text>
</comment>
<accession>A0A3L6ST46</accession>
<sequence>MSGVIVPTLFPHHGHCRADLSNEPSLCIMLSKLTLAGVKPSRYCTACLMAGLPLGNGCEHISPSVSTRRASPAS</sequence>